<keyword evidence="3 4" id="KW-0694">RNA-binding</keyword>
<evidence type="ECO:0000256" key="3">
    <source>
        <dbReference type="ARBA" id="ARBA00022884"/>
    </source>
</evidence>
<dbReference type="InterPro" id="IPR000504">
    <property type="entry name" value="RRM_dom"/>
</dbReference>
<dbReference type="Pfam" id="PF11835">
    <property type="entry name" value="RRM_8"/>
    <property type="match status" value="1"/>
</dbReference>
<reference evidence="8" key="1">
    <citation type="submission" date="2025-08" db="UniProtKB">
        <authorList>
            <consortium name="RefSeq"/>
        </authorList>
    </citation>
    <scope>IDENTIFICATION</scope>
    <source>
        <tissue evidence="8">Whole organism</tissue>
    </source>
</reference>
<feature type="domain" description="RRM" evidence="6">
    <location>
        <begin position="160"/>
        <end position="236"/>
    </location>
</feature>
<dbReference type="InterPro" id="IPR021790">
    <property type="entry name" value="PTBP1-like_RRM2"/>
</dbReference>
<evidence type="ECO:0000256" key="4">
    <source>
        <dbReference type="PROSITE-ProRule" id="PRU00176"/>
    </source>
</evidence>
<dbReference type="OrthoDB" id="296632at2759"/>
<feature type="compositionally biased region" description="Polar residues" evidence="5">
    <location>
        <begin position="18"/>
        <end position="30"/>
    </location>
</feature>
<dbReference type="InterPro" id="IPR012677">
    <property type="entry name" value="Nucleotide-bd_a/b_plait_sf"/>
</dbReference>
<dbReference type="FunFam" id="3.30.70.330:FF:000341">
    <property type="entry name" value="Hephaestus, isoform C"/>
    <property type="match status" value="1"/>
</dbReference>
<dbReference type="KEGG" id="foc:113206418"/>
<dbReference type="GO" id="GO:0006397">
    <property type="term" value="P:mRNA processing"/>
    <property type="evidence" value="ECO:0007669"/>
    <property type="project" value="InterPro"/>
</dbReference>
<feature type="domain" description="RRM" evidence="6">
    <location>
        <begin position="440"/>
        <end position="514"/>
    </location>
</feature>
<dbReference type="AlphaFoldDB" id="A0A9C6WPB0"/>
<accession>A0A9C6WPB0</accession>
<dbReference type="InterPro" id="IPR035979">
    <property type="entry name" value="RBD_domain_sf"/>
</dbReference>
<name>A0A9C6WPB0_FRAOC</name>
<dbReference type="RefSeq" id="XP_052123347.1">
    <property type="nucleotide sequence ID" value="XM_052267387.1"/>
</dbReference>
<evidence type="ECO:0000259" key="6">
    <source>
        <dbReference type="PROSITE" id="PS50102"/>
    </source>
</evidence>
<dbReference type="PANTHER" id="PTHR15592">
    <property type="entry name" value="MATRIN 3/NUCLEAR PROTEIN 220-RELATED"/>
    <property type="match status" value="1"/>
</dbReference>
<evidence type="ECO:0000256" key="2">
    <source>
        <dbReference type="ARBA" id="ARBA00022737"/>
    </source>
</evidence>
<keyword evidence="7" id="KW-1185">Reference proteome</keyword>
<feature type="domain" description="RRM" evidence="6">
    <location>
        <begin position="44"/>
        <end position="128"/>
    </location>
</feature>
<keyword evidence="1" id="KW-0597">Phosphoprotein</keyword>
<dbReference type="PROSITE" id="PS50102">
    <property type="entry name" value="RRM"/>
    <property type="match status" value="4"/>
</dbReference>
<dbReference type="SMART" id="SM00360">
    <property type="entry name" value="RRM"/>
    <property type="match status" value="4"/>
</dbReference>
<gene>
    <name evidence="8" type="primary">LOC113206418</name>
</gene>
<dbReference type="Pfam" id="PF13893">
    <property type="entry name" value="RRM_5"/>
    <property type="match status" value="1"/>
</dbReference>
<feature type="domain" description="RRM" evidence="6">
    <location>
        <begin position="323"/>
        <end position="397"/>
    </location>
</feature>
<dbReference type="GO" id="GO:0005634">
    <property type="term" value="C:nucleus"/>
    <property type="evidence" value="ECO:0007669"/>
    <property type="project" value="InterPro"/>
</dbReference>
<dbReference type="CDD" id="cd12693">
    <property type="entry name" value="RRM2_PTBP1_like"/>
    <property type="match status" value="1"/>
</dbReference>
<dbReference type="Proteomes" id="UP000504606">
    <property type="component" value="Unplaced"/>
</dbReference>
<protein>
    <submittedName>
        <fullName evidence="8">Polypyrimidine tract-binding protein 2-like</fullName>
    </submittedName>
</protein>
<evidence type="ECO:0000313" key="8">
    <source>
        <dbReference type="RefSeq" id="XP_052123347.1"/>
    </source>
</evidence>
<dbReference type="CDD" id="cd12421">
    <property type="entry name" value="RRM1_PTBP1_hnRNPL_like"/>
    <property type="match status" value="1"/>
</dbReference>
<feature type="region of interest" description="Disordered" evidence="5">
    <location>
        <begin position="1"/>
        <end position="37"/>
    </location>
</feature>
<evidence type="ECO:0000313" key="7">
    <source>
        <dbReference type="Proteomes" id="UP000504606"/>
    </source>
</evidence>
<dbReference type="InterPro" id="IPR006536">
    <property type="entry name" value="HnRNP-L/PTB"/>
</dbReference>
<dbReference type="SUPFAM" id="SSF54928">
    <property type="entry name" value="RNA-binding domain, RBD"/>
    <property type="match status" value="3"/>
</dbReference>
<dbReference type="NCBIfam" id="TIGR01649">
    <property type="entry name" value="hnRNP-L_PTB"/>
    <property type="match status" value="1"/>
</dbReference>
<keyword evidence="2" id="KW-0677">Repeat</keyword>
<proteinExistence type="predicted"/>
<dbReference type="GO" id="GO:0003723">
    <property type="term" value="F:RNA binding"/>
    <property type="evidence" value="ECO:0007669"/>
    <property type="project" value="UniProtKB-UniRule"/>
</dbReference>
<dbReference type="CDD" id="cd12423">
    <property type="entry name" value="RRM3_PTBP1_like"/>
    <property type="match status" value="1"/>
</dbReference>
<organism evidence="7 8">
    <name type="scientific">Frankliniella occidentalis</name>
    <name type="common">Western flower thrips</name>
    <name type="synonym">Euthrips occidentalis</name>
    <dbReference type="NCBI Taxonomy" id="133901"/>
    <lineage>
        <taxon>Eukaryota</taxon>
        <taxon>Metazoa</taxon>
        <taxon>Ecdysozoa</taxon>
        <taxon>Arthropoda</taxon>
        <taxon>Hexapoda</taxon>
        <taxon>Insecta</taxon>
        <taxon>Pterygota</taxon>
        <taxon>Neoptera</taxon>
        <taxon>Paraneoptera</taxon>
        <taxon>Thysanoptera</taxon>
        <taxon>Terebrantia</taxon>
        <taxon>Thripoidea</taxon>
        <taxon>Thripidae</taxon>
        <taxon>Frankliniella</taxon>
    </lineage>
</organism>
<dbReference type="Pfam" id="PF00076">
    <property type="entry name" value="RRM_1"/>
    <property type="match status" value="2"/>
</dbReference>
<dbReference type="CDD" id="cd12425">
    <property type="entry name" value="RRM4_PTBP1_like"/>
    <property type="match status" value="1"/>
</dbReference>
<sequence length="516" mass="56112">MNGDTMVGIKRGPEEFRNNASNGSGPNSTDSDSKKMKLEGKPSRVIHVGNIPNDTTDAEVVLLGVPFGRVTNVLVLRSKNQAFLEMSDEAAASNLVQKYSQTQPQIRGRSVYTQFSNHRELKTETTSNALLNQGMQTQEIAGNGLKTDVTDNGGGVNTVLRVIIDNMICPVTLDVLHQIFSRCGKVLKIVTFTKNGTFQALIQFSSDREAQAAKVSLDGQNIYHNCCTLRIDFSKMSSLNVKFNNEKSRDFTNPSLPAGEGVDGMNSMSQSNLSGAAGLLGAPFVGLGGQLNGANGNALGGVGAGLPLLGGFTLPSNNAAATPVLLVTSLDEHTVTPDHLFTLFGVYGHVSRVKILYSKKDCALVQMADPSQAQNALTHLDKIRVFGKQIHVMPSKYQAVQLPREGQPDAELTKDFAGSPRHRFKQSLSKNYQNCHPPTQVLHLSNIPSSATEENLKEEFVKHGFEVKAFKFFPKDHKMALIQLPTVEDAVDALIKMHDFMLDGNNIRVSFSKSRI</sequence>
<dbReference type="Gene3D" id="3.30.70.330">
    <property type="match status" value="4"/>
</dbReference>
<dbReference type="GeneID" id="113206418"/>
<evidence type="ECO:0000256" key="5">
    <source>
        <dbReference type="SAM" id="MobiDB-lite"/>
    </source>
</evidence>
<evidence type="ECO:0000256" key="1">
    <source>
        <dbReference type="ARBA" id="ARBA00022553"/>
    </source>
</evidence>